<keyword evidence="1" id="KW-0472">Membrane</keyword>
<feature type="transmembrane region" description="Helical" evidence="1">
    <location>
        <begin position="524"/>
        <end position="544"/>
    </location>
</feature>
<dbReference type="SUPFAM" id="SSF82714">
    <property type="entry name" value="Multidrug efflux transporter AcrB TolC docking domain, DN and DC subdomains"/>
    <property type="match status" value="2"/>
</dbReference>
<feature type="transmembrane region" description="Helical" evidence="1">
    <location>
        <begin position="359"/>
        <end position="376"/>
    </location>
</feature>
<dbReference type="InterPro" id="IPR001036">
    <property type="entry name" value="Acrflvin-R"/>
</dbReference>
<dbReference type="Pfam" id="PF00873">
    <property type="entry name" value="ACR_tran"/>
    <property type="match status" value="1"/>
</dbReference>
<keyword evidence="1" id="KW-0812">Transmembrane</keyword>
<feature type="transmembrane region" description="Helical" evidence="1">
    <location>
        <begin position="333"/>
        <end position="352"/>
    </location>
</feature>
<dbReference type="PANTHER" id="PTHR32063">
    <property type="match status" value="1"/>
</dbReference>
<dbReference type="Gene3D" id="3.30.2090.10">
    <property type="entry name" value="Multidrug efflux transporter AcrB TolC docking domain, DN and DC subdomains"/>
    <property type="match status" value="2"/>
</dbReference>
<dbReference type="Proteomes" id="UP000443582">
    <property type="component" value="Unassembled WGS sequence"/>
</dbReference>
<reference evidence="3" key="1">
    <citation type="journal article" date="2019" name="Int. J. Syst. Evol. Microbiol.">
        <title>Halobacteriovorax valvorus sp. nov., a novel prokaryotic predator isolated from coastal seawater of China.</title>
        <authorList>
            <person name="Chen M.-X."/>
        </authorList>
    </citation>
    <scope>NUCLEOTIDE SEQUENCE [LARGE SCALE GENOMIC DNA]</scope>
    <source>
        <strain evidence="3">BL9</strain>
    </source>
</reference>
<evidence type="ECO:0000313" key="3">
    <source>
        <dbReference type="Proteomes" id="UP000443582"/>
    </source>
</evidence>
<sequence length="1063" mass="117229">MSLVSKFFIENHKFTIVVTFFLLIYGLMGLNKMTAESYPTVSFATAVVTTVYDGASANDIEIKITKPIEDEIRTVSGVKDVKSTSQAGLSKIVIRVDMDNVDSVDDVMSDLQKAVDRVSDLPTDLQDAPLFQEVNSEEIPVYQIALVGPNNIRERDALADVLKEDIEDIKAVKGVTLDGFSKRRFEIILDLKKLNQMHIGIDEVLNKLRLRNVNIPGGTLKSEDDQKLVRIEAKVQNVEQLRNILIRSNFSGSNIFLKDVAKVVDGKEERKVITSYNGEEATLITISKKAGEDTIQMVEKIKEHMKEFEKRYPEYKFYVYNNEEIKVVNKLEVLASNAISGLLLVVFFLFIFLPGRIGLLASFSLPLAVFGTLGFMPDYGLTLNAMTILALVIALGMLVDNSVVISENFTRLMTEEGYSAKDAALKSVKSLWLPITGTAMTTIAAFLPMLVTKGIMGQFIKAIPIIVTASLILSLIESFFLLPMRLAKYSGSAKKTGKEKKADWFAKFQSKFESLMTVVVRHRYISVFFFTSVIIGSLVFMAVGNKFILFPADQTEIYLVRYEAKRGTPVEQTEEYMLTISKKIKEKIGEQAKHIVGFAGKASVGFSDPKDKEGNNVGLIFVYVNDYAKFNIAETVMLKKLREIKMPELKSLTFESQVNGPPVGEDIQGTFRSNSFEQLDKIIGEISNELGQINGVLDLKTDDVFGDEEVYVDIDYVKADQLGVTASQIGNAVRSAVAGSIASTVTLDNKDVDLEVRFKKALRGKPSDILNIKVMDNRGNLIPLSSVAKVRKEEGTPNVKRYDFKRAKTLIGSVDNINTTSAAANSKLKEIFERVSSKYPGVSLRFGGAAESTAESLQSLAEAGVLAIIAIFAILVFLFKSFLRPMIIMMTIPLGFIGFSIAFATPILSGYPDRSRPISFLALIGIIGLAGIIVNSGIVLISFIDELRQEGKLSLDEILVKASGLRLRAVLVTSLTTVSGLLPTAYGIGGSDAMLVPMTMSMAWGLTSGTIMTLIFIPCAYAIIEDVTIFGERIKNKLFKKEKVEVESEEEITTDVTAEKVEV</sequence>
<feature type="transmembrane region" description="Helical" evidence="1">
    <location>
        <begin position="965"/>
        <end position="989"/>
    </location>
</feature>
<organism evidence="2 3">
    <name type="scientific">Halobacteriovorax vibrionivorans</name>
    <dbReference type="NCBI Taxonomy" id="2152716"/>
    <lineage>
        <taxon>Bacteria</taxon>
        <taxon>Pseudomonadati</taxon>
        <taxon>Bdellovibrionota</taxon>
        <taxon>Bacteriovoracia</taxon>
        <taxon>Bacteriovoracales</taxon>
        <taxon>Halobacteriovoraceae</taxon>
        <taxon>Halobacteriovorax</taxon>
    </lineage>
</organism>
<dbReference type="PRINTS" id="PR00702">
    <property type="entry name" value="ACRIFLAVINRP"/>
</dbReference>
<evidence type="ECO:0000256" key="1">
    <source>
        <dbReference type="SAM" id="Phobius"/>
    </source>
</evidence>
<dbReference type="SUPFAM" id="SSF82866">
    <property type="entry name" value="Multidrug efflux transporter AcrB transmembrane domain"/>
    <property type="match status" value="2"/>
</dbReference>
<dbReference type="RefSeq" id="WP_114705556.1">
    <property type="nucleotide sequence ID" value="NZ_QDKL01000001.1"/>
</dbReference>
<name>A0ABY0II31_9BACT</name>
<dbReference type="Gene3D" id="3.30.70.1440">
    <property type="entry name" value="Multidrug efflux transporter AcrB pore domain"/>
    <property type="match status" value="1"/>
</dbReference>
<feature type="transmembrane region" description="Helical" evidence="1">
    <location>
        <begin position="920"/>
        <end position="944"/>
    </location>
</feature>
<dbReference type="SUPFAM" id="SSF82693">
    <property type="entry name" value="Multidrug efflux transporter AcrB pore domain, PN1, PN2, PC1 and PC2 subdomains"/>
    <property type="match status" value="2"/>
</dbReference>
<feature type="transmembrane region" description="Helical" evidence="1">
    <location>
        <begin position="12"/>
        <end position="30"/>
    </location>
</feature>
<dbReference type="Gene3D" id="3.30.70.1320">
    <property type="entry name" value="Multidrug efflux transporter AcrB pore domain like"/>
    <property type="match status" value="1"/>
</dbReference>
<feature type="transmembrane region" description="Helical" evidence="1">
    <location>
        <begin position="886"/>
        <end position="908"/>
    </location>
</feature>
<dbReference type="EMBL" id="QDKL01000001">
    <property type="protein sequence ID" value="RZF22611.1"/>
    <property type="molecule type" value="Genomic_DNA"/>
</dbReference>
<keyword evidence="1" id="KW-1133">Transmembrane helix</keyword>
<dbReference type="Gene3D" id="1.20.1640.10">
    <property type="entry name" value="Multidrug efflux transporter AcrB transmembrane domain"/>
    <property type="match status" value="2"/>
</dbReference>
<dbReference type="Gene3D" id="3.30.70.1430">
    <property type="entry name" value="Multidrug efflux transporter AcrB pore domain"/>
    <property type="match status" value="2"/>
</dbReference>
<proteinExistence type="predicted"/>
<evidence type="ECO:0000313" key="2">
    <source>
        <dbReference type="EMBL" id="RZF22611.1"/>
    </source>
</evidence>
<feature type="transmembrane region" description="Helical" evidence="1">
    <location>
        <begin position="431"/>
        <end position="450"/>
    </location>
</feature>
<dbReference type="PANTHER" id="PTHR32063:SF33">
    <property type="entry name" value="RND SUPERFAMILY EFFLUX PUMP PERMEASE COMPONENT"/>
    <property type="match status" value="1"/>
</dbReference>
<accession>A0ABY0II31</accession>
<feature type="transmembrane region" description="Helical" evidence="1">
    <location>
        <begin position="462"/>
        <end position="482"/>
    </location>
</feature>
<protein>
    <submittedName>
        <fullName evidence="2">Efflux RND transporter permease subunit</fullName>
    </submittedName>
</protein>
<feature type="transmembrane region" description="Helical" evidence="1">
    <location>
        <begin position="860"/>
        <end position="879"/>
    </location>
</feature>
<dbReference type="InterPro" id="IPR027463">
    <property type="entry name" value="AcrB_DN_DC_subdom"/>
</dbReference>
<feature type="transmembrane region" description="Helical" evidence="1">
    <location>
        <begin position="388"/>
        <end position="410"/>
    </location>
</feature>
<gene>
    <name evidence="2" type="ORF">DAY19_02230</name>
</gene>
<comment type="caution">
    <text evidence="2">The sequence shown here is derived from an EMBL/GenBank/DDBJ whole genome shotgun (WGS) entry which is preliminary data.</text>
</comment>
<feature type="transmembrane region" description="Helical" evidence="1">
    <location>
        <begin position="1001"/>
        <end position="1024"/>
    </location>
</feature>
<keyword evidence="3" id="KW-1185">Reference proteome</keyword>